<feature type="compositionally biased region" description="Gly residues" evidence="1">
    <location>
        <begin position="212"/>
        <end position="230"/>
    </location>
</feature>
<sequence length="266" mass="26917">MYKPFVLPASETSTMRKLCLLAVLCSPFAHADAVKVEANSLMRLPGNTGALQLESLEVADYGTLLIPAGVTRLDIDQLHLGHEARITIVPAERGIEVRVARAQLEDGSQINARGAPGTFEKAARPARDLSLRIESLQAPQLSVDARGGTGAPGFAGLDGGNGVAPGCTWGAAGEGADGDDGGNGQTGAAGGHVRIELPRDYPAEQILVLVDGGAGGKPGPAGRPGSGGKSKGCIVYRADGGKSGRSGLAGQQGEAGTPGAVTIQRL</sequence>
<feature type="chain" id="PRO_5046882580" description="Collagen pro alpha-chain" evidence="2">
    <location>
        <begin position="32"/>
        <end position="266"/>
    </location>
</feature>
<keyword evidence="4" id="KW-1185">Reference proteome</keyword>
<evidence type="ECO:0008006" key="5">
    <source>
        <dbReference type="Google" id="ProtNLM"/>
    </source>
</evidence>
<feature type="signal peptide" evidence="2">
    <location>
        <begin position="1"/>
        <end position="31"/>
    </location>
</feature>
<evidence type="ECO:0000313" key="3">
    <source>
        <dbReference type="EMBL" id="SEB74967.1"/>
    </source>
</evidence>
<reference evidence="3 4" key="1">
    <citation type="submission" date="2016-10" db="EMBL/GenBank/DDBJ databases">
        <authorList>
            <person name="Varghese N."/>
            <person name="Submissions S."/>
        </authorList>
    </citation>
    <scope>NUCLEOTIDE SEQUENCE [LARGE SCALE GENOMIC DNA]</scope>
    <source>
        <strain evidence="3 4">BS3652</strain>
    </source>
</reference>
<gene>
    <name evidence="3" type="ORF">SAMN04490203_1091</name>
</gene>
<protein>
    <recommendedName>
        <fullName evidence="5">Collagen pro alpha-chain</fullName>
    </recommendedName>
</protein>
<evidence type="ECO:0000256" key="1">
    <source>
        <dbReference type="SAM" id="MobiDB-lite"/>
    </source>
</evidence>
<dbReference type="EMBL" id="FNRS01000001">
    <property type="protein sequence ID" value="SEB74967.1"/>
    <property type="molecule type" value="Genomic_DNA"/>
</dbReference>
<evidence type="ECO:0000313" key="4">
    <source>
        <dbReference type="Proteomes" id="UP000183155"/>
    </source>
</evidence>
<feature type="region of interest" description="Disordered" evidence="1">
    <location>
        <begin position="212"/>
        <end position="266"/>
    </location>
</feature>
<accession>A0A1H4LWL6</accession>
<dbReference type="Proteomes" id="UP000183155">
    <property type="component" value="Unassembled WGS sequence"/>
</dbReference>
<proteinExistence type="predicted"/>
<evidence type="ECO:0000256" key="2">
    <source>
        <dbReference type="SAM" id="SignalP"/>
    </source>
</evidence>
<organism evidence="3 4">
    <name type="scientific">Pseudomonas taetrolens</name>
    <dbReference type="NCBI Taxonomy" id="47884"/>
    <lineage>
        <taxon>Bacteria</taxon>
        <taxon>Pseudomonadati</taxon>
        <taxon>Pseudomonadota</taxon>
        <taxon>Gammaproteobacteria</taxon>
        <taxon>Pseudomonadales</taxon>
        <taxon>Pseudomonadaceae</taxon>
        <taxon>Pseudomonas</taxon>
    </lineage>
</organism>
<comment type="caution">
    <text evidence="3">The sequence shown here is derived from an EMBL/GenBank/DDBJ whole genome shotgun (WGS) entry which is preliminary data.</text>
</comment>
<name>A0A1H4LWL6_PSETA</name>
<keyword evidence="2" id="KW-0732">Signal</keyword>